<evidence type="ECO:0000313" key="3">
    <source>
        <dbReference type="EMBL" id="SHE42798.1"/>
    </source>
</evidence>
<feature type="domain" description="NTP pyrophosphohydrolase MazG-like" evidence="2">
    <location>
        <begin position="391"/>
        <end position="448"/>
    </location>
</feature>
<dbReference type="InterPro" id="IPR004518">
    <property type="entry name" value="MazG-like_dom"/>
</dbReference>
<dbReference type="SUPFAM" id="SSF53790">
    <property type="entry name" value="Tetrapyrrole methylase"/>
    <property type="match status" value="1"/>
</dbReference>
<name>A0A1M4TEH7_9CLOT</name>
<protein>
    <submittedName>
        <fullName evidence="3">Tetrapyrrole methylase family protein / MazG family protein</fullName>
    </submittedName>
</protein>
<dbReference type="Pfam" id="PF03819">
    <property type="entry name" value="MazG"/>
    <property type="match status" value="2"/>
</dbReference>
<dbReference type="SUPFAM" id="SSF101386">
    <property type="entry name" value="all-alpha NTP pyrophosphatases"/>
    <property type="match status" value="2"/>
</dbReference>
<evidence type="ECO:0000313" key="4">
    <source>
        <dbReference type="Proteomes" id="UP000184035"/>
    </source>
</evidence>
<dbReference type="PIRSF" id="PIRSF002845">
    <property type="entry name" value="Ttrprl_mtas_MazG"/>
    <property type="match status" value="1"/>
</dbReference>
<dbReference type="GO" id="GO:0046081">
    <property type="term" value="P:dUTP catabolic process"/>
    <property type="evidence" value="ECO:0007669"/>
    <property type="project" value="TreeGrafter"/>
</dbReference>
<sequence length="483" mass="55855">MIKIVGLGPGDPAALTLGTIKVIKETKDVFFRTEKHPTVDYLKEEGIDFNTYDYAYEESKSFDDVYKLIAEDLIKKYKDHGEIIYAVPGHPLVAERSVINLINLCKEQNIEYKILPAVSFVDAMMESLKIDPIEGLKIIDAFDMESQILDKRIGTIITQVYNPFIASEVKLRLLDYYDDETEIYYVRAAGIEGLESIRKIPLYELDWQEDIDYLTSIYIPRDVNNKKDFYDLLSIIEKLRGEDGCPWDREQTHESLKKAMIEEAYEVVDAIEEEDDNGLIEELGDVLLQVVFHSVIGKEDGYFNIYDVIEGICNKMIERHPHVFNEEKIDTADEVVIKWDEIKKKEKNIETITGEMKSIANALPALIVSEKIQKKAKKVGFDWNHVDDAISKVYEELNEVKEVYNGENMEKIEEEVGDLLFACVNVSRFLNVDSELALRKTIKKFIRRFSFIEETAKEKNKKLEDMTLSEMDELWNLAKSTEK</sequence>
<gene>
    <name evidence="3" type="ORF">SAMN05443638_102149</name>
</gene>
<dbReference type="GO" id="GO:0008168">
    <property type="term" value="F:methyltransferase activity"/>
    <property type="evidence" value="ECO:0007669"/>
    <property type="project" value="UniProtKB-KW"/>
</dbReference>
<dbReference type="InterPro" id="IPR024180">
    <property type="entry name" value="Tetrapyrrole_Mease/MazG_pred"/>
</dbReference>
<dbReference type="InterPro" id="IPR014777">
    <property type="entry name" value="4pyrrole_Mease_sub1"/>
</dbReference>
<dbReference type="RefSeq" id="WP_072892559.1">
    <property type="nucleotide sequence ID" value="NZ_FQVM01000002.1"/>
</dbReference>
<dbReference type="GO" id="GO:0046052">
    <property type="term" value="P:UTP catabolic process"/>
    <property type="evidence" value="ECO:0007669"/>
    <property type="project" value="TreeGrafter"/>
</dbReference>
<dbReference type="CDD" id="cd11528">
    <property type="entry name" value="NTP-PPase_MazG_Nterm"/>
    <property type="match status" value="1"/>
</dbReference>
<dbReference type="InterPro" id="IPR011551">
    <property type="entry name" value="NTP_PyrPHydrolase_MazG"/>
</dbReference>
<dbReference type="AlphaFoldDB" id="A0A1M4TEH7"/>
<dbReference type="InterPro" id="IPR048015">
    <property type="entry name" value="NTP-PPase_MazG-like_N"/>
</dbReference>
<keyword evidence="3" id="KW-0808">Transferase</keyword>
<dbReference type="Pfam" id="PF00590">
    <property type="entry name" value="TP_methylase"/>
    <property type="match status" value="1"/>
</dbReference>
<dbReference type="NCBIfam" id="TIGR00444">
    <property type="entry name" value="mazG"/>
    <property type="match status" value="1"/>
</dbReference>
<dbReference type="STRING" id="1533.SAMN05443638_102149"/>
<keyword evidence="4" id="KW-1185">Reference proteome</keyword>
<dbReference type="GO" id="GO:0006203">
    <property type="term" value="P:dGTP catabolic process"/>
    <property type="evidence" value="ECO:0007669"/>
    <property type="project" value="TreeGrafter"/>
</dbReference>
<dbReference type="GO" id="GO:0032259">
    <property type="term" value="P:methylation"/>
    <property type="evidence" value="ECO:0007669"/>
    <property type="project" value="UniProtKB-KW"/>
</dbReference>
<dbReference type="Gene3D" id="3.40.1010.10">
    <property type="entry name" value="Cobalt-precorrin-4 Transmethylase, Domain 1"/>
    <property type="match status" value="1"/>
</dbReference>
<dbReference type="GO" id="GO:0006950">
    <property type="term" value="P:response to stress"/>
    <property type="evidence" value="ECO:0007669"/>
    <property type="project" value="UniProtKB-ARBA"/>
</dbReference>
<dbReference type="Proteomes" id="UP000184035">
    <property type="component" value="Unassembled WGS sequence"/>
</dbReference>
<organism evidence="3 4">
    <name type="scientific">Clostridium fallax</name>
    <dbReference type="NCBI Taxonomy" id="1533"/>
    <lineage>
        <taxon>Bacteria</taxon>
        <taxon>Bacillati</taxon>
        <taxon>Bacillota</taxon>
        <taxon>Clostridia</taxon>
        <taxon>Eubacteriales</taxon>
        <taxon>Clostridiaceae</taxon>
        <taxon>Clostridium</taxon>
    </lineage>
</organism>
<dbReference type="EMBL" id="FQVM01000002">
    <property type="protein sequence ID" value="SHE42798.1"/>
    <property type="molecule type" value="Genomic_DNA"/>
</dbReference>
<dbReference type="GO" id="GO:0047429">
    <property type="term" value="F:nucleoside triphosphate diphosphatase activity"/>
    <property type="evidence" value="ECO:0007669"/>
    <property type="project" value="InterPro"/>
</dbReference>
<dbReference type="PANTHER" id="PTHR30522:SF0">
    <property type="entry name" value="NUCLEOSIDE TRIPHOSPHATE PYROPHOSPHOHYDROLASE"/>
    <property type="match status" value="1"/>
</dbReference>
<feature type="domain" description="NTP pyrophosphohydrolase MazG-like" evidence="2">
    <location>
        <begin position="251"/>
        <end position="324"/>
    </location>
</feature>
<dbReference type="GO" id="GO:0046047">
    <property type="term" value="P:TTP catabolic process"/>
    <property type="evidence" value="ECO:0007669"/>
    <property type="project" value="TreeGrafter"/>
</dbReference>
<dbReference type="InterPro" id="IPR048011">
    <property type="entry name" value="NTP-PPase_MazG-like_C"/>
</dbReference>
<dbReference type="InterPro" id="IPR035996">
    <property type="entry name" value="4pyrrol_Methylase_sf"/>
</dbReference>
<dbReference type="InterPro" id="IPR000878">
    <property type="entry name" value="4pyrrol_Mease"/>
</dbReference>
<dbReference type="OrthoDB" id="9808939at2"/>
<accession>A0A1M4TEH7</accession>
<dbReference type="NCBIfam" id="NF007113">
    <property type="entry name" value="PRK09562.1"/>
    <property type="match status" value="1"/>
</dbReference>
<dbReference type="FunFam" id="1.10.287.1080:FF:000001">
    <property type="entry name" value="Nucleoside triphosphate pyrophosphohydrolase"/>
    <property type="match status" value="1"/>
</dbReference>
<dbReference type="Gene3D" id="1.10.287.1080">
    <property type="entry name" value="MazG-like"/>
    <property type="match status" value="2"/>
</dbReference>
<keyword evidence="3" id="KW-0489">Methyltransferase</keyword>
<evidence type="ECO:0000259" key="1">
    <source>
        <dbReference type="Pfam" id="PF00590"/>
    </source>
</evidence>
<evidence type="ECO:0000259" key="2">
    <source>
        <dbReference type="Pfam" id="PF03819"/>
    </source>
</evidence>
<dbReference type="CDD" id="cd11529">
    <property type="entry name" value="NTP-PPase_MazG_Cterm"/>
    <property type="match status" value="1"/>
</dbReference>
<feature type="domain" description="Tetrapyrrole methylase" evidence="1">
    <location>
        <begin position="2"/>
        <end position="205"/>
    </location>
</feature>
<dbReference type="GO" id="GO:0046061">
    <property type="term" value="P:dATP catabolic process"/>
    <property type="evidence" value="ECO:0007669"/>
    <property type="project" value="TreeGrafter"/>
</dbReference>
<proteinExistence type="predicted"/>
<dbReference type="CDD" id="cd11723">
    <property type="entry name" value="YabN_N_like"/>
    <property type="match status" value="1"/>
</dbReference>
<dbReference type="InterPro" id="IPR035013">
    <property type="entry name" value="YabN_N"/>
</dbReference>
<dbReference type="GO" id="GO:0046076">
    <property type="term" value="P:dTTP catabolic process"/>
    <property type="evidence" value="ECO:0007669"/>
    <property type="project" value="TreeGrafter"/>
</dbReference>
<reference evidence="3 4" key="1">
    <citation type="submission" date="2016-11" db="EMBL/GenBank/DDBJ databases">
        <authorList>
            <person name="Jaros S."/>
            <person name="Januszkiewicz K."/>
            <person name="Wedrychowicz H."/>
        </authorList>
    </citation>
    <scope>NUCLEOTIDE SEQUENCE [LARGE SCALE GENOMIC DNA]</scope>
    <source>
        <strain evidence="3 4">DSM 2631</strain>
    </source>
</reference>
<dbReference type="PANTHER" id="PTHR30522">
    <property type="entry name" value="NUCLEOSIDE TRIPHOSPHATE PYROPHOSPHOHYDROLASE"/>
    <property type="match status" value="1"/>
</dbReference>
<dbReference type="FunFam" id="1.10.287.1080:FF:000003">
    <property type="entry name" value="Nucleoside triphosphate pyrophosphohydrolase"/>
    <property type="match status" value="1"/>
</dbReference>